<evidence type="ECO:0000313" key="7">
    <source>
        <dbReference type="EMBL" id="KAK4327621.1"/>
    </source>
</evidence>
<dbReference type="Gene3D" id="3.30.70.1820">
    <property type="entry name" value="L1 transposable element, RRM domain"/>
    <property type="match status" value="1"/>
</dbReference>
<feature type="coiled-coil region" evidence="5">
    <location>
        <begin position="164"/>
        <end position="224"/>
    </location>
</feature>
<evidence type="ECO:0000256" key="3">
    <source>
        <dbReference type="ARBA" id="ARBA00022833"/>
    </source>
</evidence>
<keyword evidence="3" id="KW-0862">Zinc</keyword>
<proteinExistence type="predicted"/>
<keyword evidence="5" id="KW-0175">Coiled coil</keyword>
<evidence type="ECO:0000256" key="4">
    <source>
        <dbReference type="PROSITE-ProRule" id="PRU00146"/>
    </source>
</evidence>
<evidence type="ECO:0000256" key="2">
    <source>
        <dbReference type="ARBA" id="ARBA00022771"/>
    </source>
</evidence>
<dbReference type="EMBL" id="JAWZYT010000138">
    <property type="protein sequence ID" value="KAK4327621.1"/>
    <property type="molecule type" value="Genomic_DNA"/>
</dbReference>
<evidence type="ECO:0000256" key="1">
    <source>
        <dbReference type="ARBA" id="ARBA00022723"/>
    </source>
</evidence>
<reference evidence="7" key="1">
    <citation type="submission" date="2023-11" db="EMBL/GenBank/DDBJ databases">
        <title>Genome assemblies of two species of porcelain crab, Petrolisthes cinctipes and Petrolisthes manimaculis (Anomura: Porcellanidae).</title>
        <authorList>
            <person name="Angst P."/>
        </authorList>
    </citation>
    <scope>NUCLEOTIDE SEQUENCE</scope>
    <source>
        <strain evidence="7">PB745_02</strain>
        <tissue evidence="7">Gill</tissue>
    </source>
</reference>
<feature type="coiled-coil region" evidence="5">
    <location>
        <begin position="98"/>
        <end position="139"/>
    </location>
</feature>
<dbReference type="PANTHER" id="PTHR37445">
    <property type="entry name" value="PROTEIN CBG24663"/>
    <property type="match status" value="1"/>
</dbReference>
<organism evidence="7 8">
    <name type="scientific">Petrolisthes manimaculis</name>
    <dbReference type="NCBI Taxonomy" id="1843537"/>
    <lineage>
        <taxon>Eukaryota</taxon>
        <taxon>Metazoa</taxon>
        <taxon>Ecdysozoa</taxon>
        <taxon>Arthropoda</taxon>
        <taxon>Crustacea</taxon>
        <taxon>Multicrustacea</taxon>
        <taxon>Malacostraca</taxon>
        <taxon>Eumalacostraca</taxon>
        <taxon>Eucarida</taxon>
        <taxon>Decapoda</taxon>
        <taxon>Pleocyemata</taxon>
        <taxon>Anomura</taxon>
        <taxon>Galatheoidea</taxon>
        <taxon>Porcellanidae</taxon>
        <taxon>Petrolisthes</taxon>
    </lineage>
</organism>
<protein>
    <recommendedName>
        <fullName evidence="6">PHD-type domain-containing protein</fullName>
    </recommendedName>
</protein>
<evidence type="ECO:0000259" key="6">
    <source>
        <dbReference type="PROSITE" id="PS50016"/>
    </source>
</evidence>
<dbReference type="PROSITE" id="PS50016">
    <property type="entry name" value="ZF_PHD_2"/>
    <property type="match status" value="1"/>
</dbReference>
<dbReference type="Gene3D" id="3.30.40.10">
    <property type="entry name" value="Zinc/RING finger domain, C3HC4 (zinc finger)"/>
    <property type="match status" value="1"/>
</dbReference>
<feature type="domain" description="PHD-type" evidence="6">
    <location>
        <begin position="31"/>
        <end position="97"/>
    </location>
</feature>
<name>A0AAE1UNZ0_9EUCA</name>
<dbReference type="InterPro" id="IPR013083">
    <property type="entry name" value="Znf_RING/FYVE/PHD"/>
</dbReference>
<dbReference type="InterPro" id="IPR011011">
    <property type="entry name" value="Znf_FYVE_PHD"/>
</dbReference>
<dbReference type="PANTHER" id="PTHR37445:SF3">
    <property type="entry name" value="ZINC FINGER PHD-TYPE DOMAIN-CONTAINING PROTEIN"/>
    <property type="match status" value="1"/>
</dbReference>
<sequence>MSNEDNRILRDRGARKKECRRCGFSGKVSDDELCRKCEEEVKTKKEVCYCSRWVEDDGAECDGCRNWIHRECEEMKQDKFDIIKGLEVWFCKLCSPYAKKKIEEQQNLRDENARMKTELQEVQGRNAEISKRMEQIENKWTQGGSSNMSNRWDVLVDEAEQEGKKGLREEMRELREANDELKGMIKALDKKWLERESEMIKRVTERVKENIEEMQNRESRKKNLIVFNVQESKKKEGEERQSEDKEVCEHIFQEVLGVRDAMIENVHRMGRFDNNKDRPMIVTMNEVGVKWAIVKKCRDLQEVENPDIKKVIIGVDQTRKEREESAILREELKKKRSQGGKWIIRKGKIIKLDLGTGPQRDNQSAAHGTQ</sequence>
<evidence type="ECO:0000256" key="5">
    <source>
        <dbReference type="SAM" id="Coils"/>
    </source>
</evidence>
<accession>A0AAE1UNZ0</accession>
<dbReference type="InterPro" id="IPR019787">
    <property type="entry name" value="Znf_PHD-finger"/>
</dbReference>
<evidence type="ECO:0000313" key="8">
    <source>
        <dbReference type="Proteomes" id="UP001292094"/>
    </source>
</evidence>
<keyword evidence="1" id="KW-0479">Metal-binding</keyword>
<dbReference type="AlphaFoldDB" id="A0AAE1UNZ0"/>
<keyword evidence="8" id="KW-1185">Reference proteome</keyword>
<dbReference type="Proteomes" id="UP001292094">
    <property type="component" value="Unassembled WGS sequence"/>
</dbReference>
<dbReference type="GO" id="GO:0008270">
    <property type="term" value="F:zinc ion binding"/>
    <property type="evidence" value="ECO:0007669"/>
    <property type="project" value="UniProtKB-KW"/>
</dbReference>
<gene>
    <name evidence="7" type="ORF">Pmani_001925</name>
</gene>
<dbReference type="SUPFAM" id="SSF57903">
    <property type="entry name" value="FYVE/PHD zinc finger"/>
    <property type="match status" value="1"/>
</dbReference>
<comment type="caution">
    <text evidence="7">The sequence shown here is derived from an EMBL/GenBank/DDBJ whole genome shotgun (WGS) entry which is preliminary data.</text>
</comment>
<keyword evidence="2 4" id="KW-0863">Zinc-finger</keyword>